<feature type="domain" description="PpiC" evidence="7">
    <location>
        <begin position="1"/>
        <end position="111"/>
    </location>
</feature>
<dbReference type="InterPro" id="IPR051370">
    <property type="entry name" value="PPIase_Pin1"/>
</dbReference>
<dbReference type="PROSITE" id="PS50198">
    <property type="entry name" value="PPIC_PPIASE_2"/>
    <property type="match status" value="1"/>
</dbReference>
<evidence type="ECO:0000256" key="1">
    <source>
        <dbReference type="ARBA" id="ARBA00000971"/>
    </source>
</evidence>
<dbReference type="SUPFAM" id="SSF54534">
    <property type="entry name" value="FKBP-like"/>
    <property type="match status" value="1"/>
</dbReference>
<dbReference type="PANTHER" id="PTHR10657:SF4">
    <property type="entry name" value="PEPTIDYL-PROLYL CIS-TRANS ISOMERASE-RELATED"/>
    <property type="match status" value="1"/>
</dbReference>
<comment type="caution">
    <text evidence="8">The sequence shown here is derived from an EMBL/GenBank/DDBJ whole genome shotgun (WGS) entry which is preliminary data.</text>
</comment>
<keyword evidence="3 4" id="KW-0413">Isomerase</keyword>
<keyword evidence="2 4" id="KW-0697">Rotamase</keyword>
<dbReference type="InterPro" id="IPR046357">
    <property type="entry name" value="PPIase_dom_sf"/>
</dbReference>
<dbReference type="EC" id="5.2.1.8" evidence="5"/>
<sequence>MSQVRASHILVKHSGSRRPSSWKEQVVTRNREEAIQILEGIQRRLANGEDFAQIASVESHCSSAKRGGDLGTFGPGQMMRPFEEATYSLNVGEISGIVETDSGVHLIMRTA</sequence>
<gene>
    <name evidence="8" type="ORF">NDN08_008318</name>
</gene>
<dbReference type="PANTHER" id="PTHR10657">
    <property type="entry name" value="PEPTIDYL-PROLYL CIS-TRANS ISOMERASE"/>
    <property type="match status" value="1"/>
</dbReference>
<keyword evidence="9" id="KW-1185">Reference proteome</keyword>
<dbReference type="Gene3D" id="3.10.50.40">
    <property type="match status" value="1"/>
</dbReference>
<evidence type="ECO:0000256" key="2">
    <source>
        <dbReference type="ARBA" id="ARBA00023110"/>
    </source>
</evidence>
<protein>
    <recommendedName>
        <fullName evidence="5">Peptidyl-prolyl cis-trans isomerase</fullName>
        <ecNumber evidence="5">5.2.1.8</ecNumber>
    </recommendedName>
</protein>
<evidence type="ECO:0000256" key="6">
    <source>
        <dbReference type="SAM" id="MobiDB-lite"/>
    </source>
</evidence>
<dbReference type="GO" id="GO:0003755">
    <property type="term" value="F:peptidyl-prolyl cis-trans isomerase activity"/>
    <property type="evidence" value="ECO:0007669"/>
    <property type="project" value="UniProtKB-UniRule"/>
</dbReference>
<dbReference type="EMBL" id="JAMWBK010000002">
    <property type="protein sequence ID" value="KAJ8908227.1"/>
    <property type="molecule type" value="Genomic_DNA"/>
</dbReference>
<dbReference type="InterPro" id="IPR000297">
    <property type="entry name" value="PPIase_PpiC"/>
</dbReference>
<dbReference type="Pfam" id="PF00639">
    <property type="entry name" value="Rotamase"/>
    <property type="match status" value="1"/>
</dbReference>
<evidence type="ECO:0000313" key="9">
    <source>
        <dbReference type="Proteomes" id="UP001157974"/>
    </source>
</evidence>
<organism evidence="8 9">
    <name type="scientific">Rhodosorus marinus</name>
    <dbReference type="NCBI Taxonomy" id="101924"/>
    <lineage>
        <taxon>Eukaryota</taxon>
        <taxon>Rhodophyta</taxon>
        <taxon>Stylonematophyceae</taxon>
        <taxon>Stylonematales</taxon>
        <taxon>Stylonemataceae</taxon>
        <taxon>Rhodosorus</taxon>
    </lineage>
</organism>
<dbReference type="AlphaFoldDB" id="A0AAV8V3S9"/>
<proteinExistence type="predicted"/>
<evidence type="ECO:0000256" key="5">
    <source>
        <dbReference type="RuleBase" id="RU363014"/>
    </source>
</evidence>
<evidence type="ECO:0000256" key="3">
    <source>
        <dbReference type="ARBA" id="ARBA00023235"/>
    </source>
</evidence>
<dbReference type="GO" id="GO:0005634">
    <property type="term" value="C:nucleus"/>
    <property type="evidence" value="ECO:0007669"/>
    <property type="project" value="TreeGrafter"/>
</dbReference>
<feature type="region of interest" description="Disordered" evidence="6">
    <location>
        <begin position="1"/>
        <end position="25"/>
    </location>
</feature>
<accession>A0AAV8V3S9</accession>
<evidence type="ECO:0000256" key="4">
    <source>
        <dbReference type="PROSITE-ProRule" id="PRU00278"/>
    </source>
</evidence>
<dbReference type="FunFam" id="3.10.50.40:FF:000010">
    <property type="entry name" value="Peptidyl-prolyl cis-trans isomerase Pin1"/>
    <property type="match status" value="1"/>
</dbReference>
<comment type="catalytic activity">
    <reaction evidence="1 5">
        <text>[protein]-peptidylproline (omega=180) = [protein]-peptidylproline (omega=0)</text>
        <dbReference type="Rhea" id="RHEA:16237"/>
        <dbReference type="Rhea" id="RHEA-COMP:10747"/>
        <dbReference type="Rhea" id="RHEA-COMP:10748"/>
        <dbReference type="ChEBI" id="CHEBI:83833"/>
        <dbReference type="ChEBI" id="CHEBI:83834"/>
        <dbReference type="EC" id="5.2.1.8"/>
    </reaction>
</comment>
<evidence type="ECO:0000313" key="8">
    <source>
        <dbReference type="EMBL" id="KAJ8908227.1"/>
    </source>
</evidence>
<reference evidence="8 9" key="1">
    <citation type="journal article" date="2023" name="Nat. Commun.">
        <title>Origin of minicircular mitochondrial genomes in red algae.</title>
        <authorList>
            <person name="Lee Y."/>
            <person name="Cho C.H."/>
            <person name="Lee Y.M."/>
            <person name="Park S.I."/>
            <person name="Yang J.H."/>
            <person name="West J.A."/>
            <person name="Bhattacharya D."/>
            <person name="Yoon H.S."/>
        </authorList>
    </citation>
    <scope>NUCLEOTIDE SEQUENCE [LARGE SCALE GENOMIC DNA]</scope>
    <source>
        <strain evidence="8 9">CCMP1338</strain>
        <tissue evidence="8">Whole cell</tissue>
    </source>
</reference>
<name>A0AAV8V3S9_9RHOD</name>
<dbReference type="GO" id="GO:0005829">
    <property type="term" value="C:cytosol"/>
    <property type="evidence" value="ECO:0007669"/>
    <property type="project" value="TreeGrafter"/>
</dbReference>
<dbReference type="Proteomes" id="UP001157974">
    <property type="component" value="Unassembled WGS sequence"/>
</dbReference>
<evidence type="ECO:0000259" key="7">
    <source>
        <dbReference type="PROSITE" id="PS50198"/>
    </source>
</evidence>